<evidence type="ECO:0000256" key="3">
    <source>
        <dbReference type="ARBA" id="ARBA00023125"/>
    </source>
</evidence>
<evidence type="ECO:0000256" key="7">
    <source>
        <dbReference type="SAM" id="MobiDB-lite"/>
    </source>
</evidence>
<dbReference type="GO" id="GO:0003677">
    <property type="term" value="F:DNA binding"/>
    <property type="evidence" value="ECO:0007669"/>
    <property type="project" value="UniProtKB-KW"/>
</dbReference>
<sequence>MGSEDPALLVDKVHMSEKEPRSRSCPSKKNQGRVTKRINKAEREKLKREHLNELFLELASSLELNQENNGKASILSEASRLLKDLFGQIECLKEESTSLMSESHYLIVEKNELKEENNVLETQIKNLLREVEARVAKPGLNVFPPELEQPVSHFPSVDSSLPQAPAVIVVPLHSDLQGYALPDATQLTSNPPANVSKPHARYPTPADSWPFQILGDQPNAGKEFELSDRSMRVCSSRPQSPEKL</sequence>
<evidence type="ECO:0000256" key="6">
    <source>
        <dbReference type="SAM" id="Coils"/>
    </source>
</evidence>
<evidence type="ECO:0000256" key="5">
    <source>
        <dbReference type="ARBA" id="ARBA00023242"/>
    </source>
</evidence>
<feature type="domain" description="BHLH" evidence="8">
    <location>
        <begin position="35"/>
        <end position="85"/>
    </location>
</feature>
<dbReference type="FunCoup" id="A0A1Q3BZ20">
    <property type="interactions" value="286"/>
</dbReference>
<feature type="region of interest" description="Disordered" evidence="7">
    <location>
        <begin position="1"/>
        <end position="43"/>
    </location>
</feature>
<proteinExistence type="predicted"/>
<keyword evidence="10" id="KW-1185">Reference proteome</keyword>
<dbReference type="STRING" id="3775.A0A1Q3BZ20"/>
<evidence type="ECO:0000256" key="1">
    <source>
        <dbReference type="ARBA" id="ARBA00004123"/>
    </source>
</evidence>
<evidence type="ECO:0000256" key="4">
    <source>
        <dbReference type="ARBA" id="ARBA00023163"/>
    </source>
</evidence>
<dbReference type="EMBL" id="BDDD01001063">
    <property type="protein sequence ID" value="GAV73013.1"/>
    <property type="molecule type" value="Genomic_DNA"/>
</dbReference>
<organism evidence="9 10">
    <name type="scientific">Cephalotus follicularis</name>
    <name type="common">Albany pitcher plant</name>
    <dbReference type="NCBI Taxonomy" id="3775"/>
    <lineage>
        <taxon>Eukaryota</taxon>
        <taxon>Viridiplantae</taxon>
        <taxon>Streptophyta</taxon>
        <taxon>Embryophyta</taxon>
        <taxon>Tracheophyta</taxon>
        <taxon>Spermatophyta</taxon>
        <taxon>Magnoliopsida</taxon>
        <taxon>eudicotyledons</taxon>
        <taxon>Gunneridae</taxon>
        <taxon>Pentapetalae</taxon>
        <taxon>rosids</taxon>
        <taxon>fabids</taxon>
        <taxon>Oxalidales</taxon>
        <taxon>Cephalotaceae</taxon>
        <taxon>Cephalotus</taxon>
    </lineage>
</organism>
<evidence type="ECO:0000256" key="2">
    <source>
        <dbReference type="ARBA" id="ARBA00023015"/>
    </source>
</evidence>
<dbReference type="PROSITE" id="PS50888">
    <property type="entry name" value="BHLH"/>
    <property type="match status" value="1"/>
</dbReference>
<accession>A0A1Q3BZ20</accession>
<dbReference type="OrthoDB" id="1931098at2759"/>
<dbReference type="AlphaFoldDB" id="A0A1Q3BZ20"/>
<comment type="subcellular location">
    <subcellularLocation>
        <location evidence="1">Nucleus</location>
    </subcellularLocation>
</comment>
<evidence type="ECO:0000313" key="9">
    <source>
        <dbReference type="EMBL" id="GAV73013.1"/>
    </source>
</evidence>
<keyword evidence="3" id="KW-0238">DNA-binding</keyword>
<protein>
    <recommendedName>
        <fullName evidence="8">BHLH domain-containing protein</fullName>
    </recommendedName>
</protein>
<keyword evidence="5" id="KW-0539">Nucleus</keyword>
<dbReference type="InterPro" id="IPR057075">
    <property type="entry name" value="bHLH_IRO3"/>
</dbReference>
<dbReference type="Pfam" id="PF23177">
    <property type="entry name" value="bHLH_IRO3"/>
    <property type="match status" value="1"/>
</dbReference>
<evidence type="ECO:0000259" key="8">
    <source>
        <dbReference type="PROSITE" id="PS50888"/>
    </source>
</evidence>
<dbReference type="Gene3D" id="4.10.280.10">
    <property type="entry name" value="Helix-loop-helix DNA-binding domain"/>
    <property type="match status" value="1"/>
</dbReference>
<feature type="compositionally biased region" description="Basic and acidic residues" evidence="7">
    <location>
        <begin position="222"/>
        <end position="231"/>
    </location>
</feature>
<dbReference type="GO" id="GO:0046983">
    <property type="term" value="F:protein dimerization activity"/>
    <property type="evidence" value="ECO:0007669"/>
    <property type="project" value="InterPro"/>
</dbReference>
<keyword evidence="6" id="KW-0175">Coiled coil</keyword>
<name>A0A1Q3BZ20_CEPFO</name>
<dbReference type="InterPro" id="IPR011598">
    <property type="entry name" value="bHLH_dom"/>
</dbReference>
<dbReference type="PANTHER" id="PTHR47075:SF9">
    <property type="entry name" value="TRANSCRIPTION FACTOR BHLH47"/>
    <property type="match status" value="1"/>
</dbReference>
<feature type="coiled-coil region" evidence="6">
    <location>
        <begin position="75"/>
        <end position="130"/>
    </location>
</feature>
<dbReference type="Proteomes" id="UP000187406">
    <property type="component" value="Unassembled WGS sequence"/>
</dbReference>
<comment type="caution">
    <text evidence="9">The sequence shown here is derived from an EMBL/GenBank/DDBJ whole genome shotgun (WGS) entry which is preliminary data.</text>
</comment>
<dbReference type="PANTHER" id="PTHR47075">
    <property type="entry name" value="TRANSCRIPTION FACTOR BHLH47"/>
    <property type="match status" value="1"/>
</dbReference>
<gene>
    <name evidence="9" type="ORF">CFOL_v3_16500</name>
</gene>
<evidence type="ECO:0000313" key="10">
    <source>
        <dbReference type="Proteomes" id="UP000187406"/>
    </source>
</evidence>
<reference evidence="10" key="1">
    <citation type="submission" date="2016-04" db="EMBL/GenBank/DDBJ databases">
        <title>Cephalotus genome sequencing.</title>
        <authorList>
            <person name="Fukushima K."/>
            <person name="Hasebe M."/>
            <person name="Fang X."/>
        </authorList>
    </citation>
    <scope>NUCLEOTIDE SEQUENCE [LARGE SCALE GENOMIC DNA]</scope>
    <source>
        <strain evidence="10">cv. St1</strain>
    </source>
</reference>
<dbReference type="SUPFAM" id="SSF47459">
    <property type="entry name" value="HLH, helix-loop-helix DNA-binding domain"/>
    <property type="match status" value="1"/>
</dbReference>
<dbReference type="GO" id="GO:0005634">
    <property type="term" value="C:nucleus"/>
    <property type="evidence" value="ECO:0007669"/>
    <property type="project" value="UniProtKB-SubCell"/>
</dbReference>
<feature type="compositionally biased region" description="Basic and acidic residues" evidence="7">
    <location>
        <begin position="11"/>
        <end position="22"/>
    </location>
</feature>
<keyword evidence="2" id="KW-0805">Transcription regulation</keyword>
<feature type="region of interest" description="Disordered" evidence="7">
    <location>
        <begin position="183"/>
        <end position="244"/>
    </location>
</feature>
<dbReference type="InterPro" id="IPR036638">
    <property type="entry name" value="HLH_DNA-bd_sf"/>
</dbReference>
<keyword evidence="4" id="KW-0804">Transcription</keyword>
<dbReference type="InParanoid" id="A0A1Q3BZ20"/>